<dbReference type="InterPro" id="IPR002698">
    <property type="entry name" value="FTHF_cligase"/>
</dbReference>
<dbReference type="PANTHER" id="PTHR23407">
    <property type="entry name" value="ATPASE INHIBITOR/5-FORMYLTETRAHYDROFOLATE CYCLO-LIGASE"/>
    <property type="match status" value="1"/>
</dbReference>
<comment type="caution">
    <text evidence="5">The sequence shown here is derived from an EMBL/GenBank/DDBJ whole genome shotgun (WGS) entry which is preliminary data.</text>
</comment>
<gene>
    <name evidence="5" type="ORF">ACFSDX_15900</name>
</gene>
<reference evidence="6" key="1">
    <citation type="journal article" date="2019" name="Int. J. Syst. Evol. Microbiol.">
        <title>The Global Catalogue of Microorganisms (GCM) 10K type strain sequencing project: providing services to taxonomists for standard genome sequencing and annotation.</title>
        <authorList>
            <consortium name="The Broad Institute Genomics Platform"/>
            <consortium name="The Broad Institute Genome Sequencing Center for Infectious Disease"/>
            <person name="Wu L."/>
            <person name="Ma J."/>
        </authorList>
    </citation>
    <scope>NUCLEOTIDE SEQUENCE [LARGE SCALE GENOMIC DNA]</scope>
    <source>
        <strain evidence="6">CGMCC 1.15795</strain>
    </source>
</reference>
<dbReference type="Gene3D" id="3.40.50.10420">
    <property type="entry name" value="NagB/RpiA/CoA transferase-like"/>
    <property type="match status" value="1"/>
</dbReference>
<evidence type="ECO:0000313" key="6">
    <source>
        <dbReference type="Proteomes" id="UP001597197"/>
    </source>
</evidence>
<dbReference type="Pfam" id="PF01812">
    <property type="entry name" value="5-FTHF_cyc-lig"/>
    <property type="match status" value="1"/>
</dbReference>
<keyword evidence="2 4" id="KW-0547">Nucleotide-binding</keyword>
<protein>
    <recommendedName>
        <fullName evidence="4">5-formyltetrahydrofolate cyclo-ligase</fullName>
        <ecNumber evidence="4">6.3.3.2</ecNumber>
    </recommendedName>
</protein>
<keyword evidence="6" id="KW-1185">Reference proteome</keyword>
<dbReference type="InterPro" id="IPR024185">
    <property type="entry name" value="FTHF_cligase-like_sf"/>
</dbReference>
<comment type="similarity">
    <text evidence="1 4">Belongs to the 5-formyltetrahydrofolate cyclo-ligase family.</text>
</comment>
<keyword evidence="4" id="KW-0460">Magnesium</keyword>
<evidence type="ECO:0000256" key="3">
    <source>
        <dbReference type="ARBA" id="ARBA00022840"/>
    </source>
</evidence>
<keyword evidence="4" id="KW-0479">Metal-binding</keyword>
<comment type="catalytic activity">
    <reaction evidence="4">
        <text>(6S)-5-formyl-5,6,7,8-tetrahydrofolate + ATP = (6R)-5,10-methenyltetrahydrofolate + ADP + phosphate</text>
        <dbReference type="Rhea" id="RHEA:10488"/>
        <dbReference type="ChEBI" id="CHEBI:30616"/>
        <dbReference type="ChEBI" id="CHEBI:43474"/>
        <dbReference type="ChEBI" id="CHEBI:57455"/>
        <dbReference type="ChEBI" id="CHEBI:57457"/>
        <dbReference type="ChEBI" id="CHEBI:456216"/>
        <dbReference type="EC" id="6.3.3.2"/>
    </reaction>
</comment>
<dbReference type="PIRSF" id="PIRSF006806">
    <property type="entry name" value="FTHF_cligase"/>
    <property type="match status" value="1"/>
</dbReference>
<evidence type="ECO:0000313" key="5">
    <source>
        <dbReference type="EMBL" id="MFD1873929.1"/>
    </source>
</evidence>
<keyword evidence="3 4" id="KW-0067">ATP-binding</keyword>
<dbReference type="GO" id="GO:0030272">
    <property type="term" value="F:5-formyltetrahydrofolate cyclo-ligase activity"/>
    <property type="evidence" value="ECO:0007669"/>
    <property type="project" value="UniProtKB-EC"/>
</dbReference>
<proteinExistence type="inferred from homology"/>
<sequence length="204" mass="22423">MAAELTKAALRRAALARRRALPAEEIARRSAQLCAGFFRHFSVAEWRWLHVFLPLASQNEPDTWAIIRRVWAEQRALQLAAPVVQPDGISLRHYELTPATPLVLNRWGIPEPVAALGAEVLPAQLDAVLVPLLACDQRGHRVGYGGGFYDRFLAQCRPGTQFIGLSILEGEPVAEIADVLPTDVPLHACLTPGGVWNFQALGIR</sequence>
<dbReference type="Proteomes" id="UP001597197">
    <property type="component" value="Unassembled WGS sequence"/>
</dbReference>
<dbReference type="NCBIfam" id="TIGR02727">
    <property type="entry name" value="MTHFS_bact"/>
    <property type="match status" value="1"/>
</dbReference>
<accession>A0ABW4QWG8</accession>
<dbReference type="InterPro" id="IPR037171">
    <property type="entry name" value="NagB/RpiA_transferase-like"/>
</dbReference>
<dbReference type="SUPFAM" id="SSF100950">
    <property type="entry name" value="NagB/RpiA/CoA transferase-like"/>
    <property type="match status" value="1"/>
</dbReference>
<dbReference type="EC" id="6.3.3.2" evidence="4"/>
<dbReference type="RefSeq" id="WP_382315251.1">
    <property type="nucleotide sequence ID" value="NZ_JBHUFD010000005.1"/>
</dbReference>
<name>A0ABW4QWG8_9BACT</name>
<evidence type="ECO:0000256" key="2">
    <source>
        <dbReference type="ARBA" id="ARBA00022741"/>
    </source>
</evidence>
<dbReference type="EMBL" id="JBHUFD010000005">
    <property type="protein sequence ID" value="MFD1873929.1"/>
    <property type="molecule type" value="Genomic_DNA"/>
</dbReference>
<evidence type="ECO:0000256" key="1">
    <source>
        <dbReference type="ARBA" id="ARBA00010638"/>
    </source>
</evidence>
<comment type="cofactor">
    <cofactor evidence="4">
        <name>Mg(2+)</name>
        <dbReference type="ChEBI" id="CHEBI:18420"/>
    </cofactor>
</comment>
<organism evidence="5 6">
    <name type="scientific">Hymenobacter bucti</name>
    <dbReference type="NCBI Taxonomy" id="1844114"/>
    <lineage>
        <taxon>Bacteria</taxon>
        <taxon>Pseudomonadati</taxon>
        <taxon>Bacteroidota</taxon>
        <taxon>Cytophagia</taxon>
        <taxon>Cytophagales</taxon>
        <taxon>Hymenobacteraceae</taxon>
        <taxon>Hymenobacter</taxon>
    </lineage>
</organism>
<keyword evidence="5" id="KW-0436">Ligase</keyword>
<evidence type="ECO:0000256" key="4">
    <source>
        <dbReference type="RuleBase" id="RU361279"/>
    </source>
</evidence>
<dbReference type="PANTHER" id="PTHR23407:SF1">
    <property type="entry name" value="5-FORMYLTETRAHYDROFOLATE CYCLO-LIGASE"/>
    <property type="match status" value="1"/>
</dbReference>